<accession>A0AAV4NTW2</accession>
<comment type="caution">
    <text evidence="1">The sequence shown here is derived from an EMBL/GenBank/DDBJ whole genome shotgun (WGS) entry which is preliminary data.</text>
</comment>
<dbReference type="AlphaFoldDB" id="A0AAV4NTW2"/>
<name>A0AAV4NTW2_CAEEX</name>
<gene>
    <name evidence="1" type="ORF">CEXT_84591</name>
</gene>
<protein>
    <submittedName>
        <fullName evidence="1">Uncharacterized protein</fullName>
    </submittedName>
</protein>
<sequence>MILYLDSDDFTFCIHIIEEEKSERMVRKQHFGMRVSSKKERRDISNTRRLLIGKGRGIGSYFHRVSIRIVTKQMTSNILEFRVSGETTTLSWMRKTSKKSNERNAFGKVHVTFYVIGRV</sequence>
<dbReference type="EMBL" id="BPLR01003716">
    <property type="protein sequence ID" value="GIX87859.1"/>
    <property type="molecule type" value="Genomic_DNA"/>
</dbReference>
<keyword evidence="2" id="KW-1185">Reference proteome</keyword>
<evidence type="ECO:0000313" key="1">
    <source>
        <dbReference type="EMBL" id="GIX87859.1"/>
    </source>
</evidence>
<proteinExistence type="predicted"/>
<organism evidence="1 2">
    <name type="scientific">Caerostris extrusa</name>
    <name type="common">Bark spider</name>
    <name type="synonym">Caerostris bankana</name>
    <dbReference type="NCBI Taxonomy" id="172846"/>
    <lineage>
        <taxon>Eukaryota</taxon>
        <taxon>Metazoa</taxon>
        <taxon>Ecdysozoa</taxon>
        <taxon>Arthropoda</taxon>
        <taxon>Chelicerata</taxon>
        <taxon>Arachnida</taxon>
        <taxon>Araneae</taxon>
        <taxon>Araneomorphae</taxon>
        <taxon>Entelegynae</taxon>
        <taxon>Araneoidea</taxon>
        <taxon>Araneidae</taxon>
        <taxon>Caerostris</taxon>
    </lineage>
</organism>
<dbReference type="Proteomes" id="UP001054945">
    <property type="component" value="Unassembled WGS sequence"/>
</dbReference>
<evidence type="ECO:0000313" key="2">
    <source>
        <dbReference type="Proteomes" id="UP001054945"/>
    </source>
</evidence>
<reference evidence="1 2" key="1">
    <citation type="submission" date="2021-06" db="EMBL/GenBank/DDBJ databases">
        <title>Caerostris extrusa draft genome.</title>
        <authorList>
            <person name="Kono N."/>
            <person name="Arakawa K."/>
        </authorList>
    </citation>
    <scope>NUCLEOTIDE SEQUENCE [LARGE SCALE GENOMIC DNA]</scope>
</reference>